<keyword evidence="3 5" id="KW-0067">ATP-binding</keyword>
<dbReference type="GO" id="GO:1903806">
    <property type="term" value="P:L-isoleucine import across plasma membrane"/>
    <property type="evidence" value="ECO:0007669"/>
    <property type="project" value="TreeGrafter"/>
</dbReference>
<evidence type="ECO:0000256" key="2">
    <source>
        <dbReference type="ARBA" id="ARBA00022741"/>
    </source>
</evidence>
<organism evidence="5 6">
    <name type="scientific">Caldinitratiruptor microaerophilus</name>
    <dbReference type="NCBI Taxonomy" id="671077"/>
    <lineage>
        <taxon>Bacteria</taxon>
        <taxon>Bacillati</taxon>
        <taxon>Bacillota</taxon>
        <taxon>Clostridia</taxon>
        <taxon>Eubacteriales</taxon>
        <taxon>Symbiobacteriaceae</taxon>
        <taxon>Caldinitratiruptor</taxon>
    </lineage>
</organism>
<evidence type="ECO:0000256" key="3">
    <source>
        <dbReference type="ARBA" id="ARBA00022840"/>
    </source>
</evidence>
<keyword evidence="1" id="KW-0813">Transport</keyword>
<dbReference type="Pfam" id="PF00005">
    <property type="entry name" value="ABC_tran"/>
    <property type="match status" value="1"/>
</dbReference>
<dbReference type="RefSeq" id="WP_264844155.1">
    <property type="nucleotide sequence ID" value="NZ_AP025628.1"/>
</dbReference>
<dbReference type="GO" id="GO:1903805">
    <property type="term" value="P:L-valine import across plasma membrane"/>
    <property type="evidence" value="ECO:0007669"/>
    <property type="project" value="TreeGrafter"/>
</dbReference>
<dbReference type="InterPro" id="IPR003593">
    <property type="entry name" value="AAA+_ATPase"/>
</dbReference>
<dbReference type="InterPro" id="IPR032823">
    <property type="entry name" value="BCA_ABC_TP_C"/>
</dbReference>
<dbReference type="GO" id="GO:0016887">
    <property type="term" value="F:ATP hydrolysis activity"/>
    <property type="evidence" value="ECO:0007669"/>
    <property type="project" value="InterPro"/>
</dbReference>
<dbReference type="KEGG" id="cmic:caldi_11800"/>
<accession>A0AA35CIY7</accession>
<dbReference type="AlphaFoldDB" id="A0AA35CIY7"/>
<dbReference type="PROSITE" id="PS50893">
    <property type="entry name" value="ABC_TRANSPORTER_2"/>
    <property type="match status" value="1"/>
</dbReference>
<dbReference type="Pfam" id="PF12399">
    <property type="entry name" value="BCA_ABC_TP_C"/>
    <property type="match status" value="1"/>
</dbReference>
<dbReference type="SMART" id="SM00382">
    <property type="entry name" value="AAA"/>
    <property type="match status" value="1"/>
</dbReference>
<name>A0AA35CIY7_9FIRM</name>
<protein>
    <submittedName>
        <fullName evidence="5">ABC transporter ATP-binding protein</fullName>
    </submittedName>
</protein>
<keyword evidence="2" id="KW-0547">Nucleotide-binding</keyword>
<gene>
    <name evidence="5" type="primary">livG</name>
    <name evidence="5" type="ORF">caldi_11800</name>
</gene>
<dbReference type="InterPro" id="IPR027417">
    <property type="entry name" value="P-loop_NTPase"/>
</dbReference>
<dbReference type="EMBL" id="AP025628">
    <property type="protein sequence ID" value="BDG60090.1"/>
    <property type="molecule type" value="Genomic_DNA"/>
</dbReference>
<dbReference type="PANTHER" id="PTHR45772:SF7">
    <property type="entry name" value="AMINO ACID ABC TRANSPORTER ATP-BINDING PROTEIN"/>
    <property type="match status" value="1"/>
</dbReference>
<dbReference type="Proteomes" id="UP001163687">
    <property type="component" value="Chromosome"/>
</dbReference>
<feature type="domain" description="ABC transporter" evidence="4">
    <location>
        <begin position="5"/>
        <end position="240"/>
    </location>
</feature>
<dbReference type="GO" id="GO:0015808">
    <property type="term" value="P:L-alanine transport"/>
    <property type="evidence" value="ECO:0007669"/>
    <property type="project" value="TreeGrafter"/>
</dbReference>
<dbReference type="InterPro" id="IPR051120">
    <property type="entry name" value="ABC_AA/LPS_Transport"/>
</dbReference>
<dbReference type="CDD" id="cd03219">
    <property type="entry name" value="ABC_Mj1267_LivG_branched"/>
    <property type="match status" value="1"/>
</dbReference>
<dbReference type="Gene3D" id="3.40.50.300">
    <property type="entry name" value="P-loop containing nucleotide triphosphate hydrolases"/>
    <property type="match status" value="1"/>
</dbReference>
<sequence>MSAILEVNGLTRYFGGLAAVKDVTFAVPEGSIFGLIGPNGAGKTTLFSMVAGALQPSGGTVRFRGRDVTGIRPYEAVASGIVRTHQIVRPFKSMTVLENVMVATYFGRHGATNPRVARERAMEVLAFVGIEHVAGQQAAVLPIGQQKLLELARALAAKPDLLLCDEIAGGLTDAETQNVLGLLRKIRERGTTILYIEHDMRAVMSVCDRIVVLNYGQKLAEGTPAEIQRNPAVIEAYLGTSAAEAG</sequence>
<dbReference type="GO" id="GO:0042941">
    <property type="term" value="P:D-alanine transmembrane transport"/>
    <property type="evidence" value="ECO:0007669"/>
    <property type="project" value="TreeGrafter"/>
</dbReference>
<proteinExistence type="predicted"/>
<dbReference type="FunFam" id="3.40.50.300:FF:000421">
    <property type="entry name" value="Branched-chain amino acid ABC transporter ATP-binding protein"/>
    <property type="match status" value="1"/>
</dbReference>
<keyword evidence="6" id="KW-1185">Reference proteome</keyword>
<dbReference type="PANTHER" id="PTHR45772">
    <property type="entry name" value="CONSERVED COMPONENT OF ABC TRANSPORTER FOR NATURAL AMINO ACIDS-RELATED"/>
    <property type="match status" value="1"/>
</dbReference>
<dbReference type="InterPro" id="IPR003439">
    <property type="entry name" value="ABC_transporter-like_ATP-bd"/>
</dbReference>
<dbReference type="GO" id="GO:0015188">
    <property type="term" value="F:L-isoleucine transmembrane transporter activity"/>
    <property type="evidence" value="ECO:0007669"/>
    <property type="project" value="TreeGrafter"/>
</dbReference>
<evidence type="ECO:0000313" key="6">
    <source>
        <dbReference type="Proteomes" id="UP001163687"/>
    </source>
</evidence>
<dbReference type="GO" id="GO:0005304">
    <property type="term" value="F:L-valine transmembrane transporter activity"/>
    <property type="evidence" value="ECO:0007669"/>
    <property type="project" value="TreeGrafter"/>
</dbReference>
<dbReference type="GO" id="GO:0005524">
    <property type="term" value="F:ATP binding"/>
    <property type="evidence" value="ECO:0007669"/>
    <property type="project" value="UniProtKB-KW"/>
</dbReference>
<evidence type="ECO:0000256" key="1">
    <source>
        <dbReference type="ARBA" id="ARBA00022448"/>
    </source>
</evidence>
<reference evidence="5" key="1">
    <citation type="submission" date="2022-03" db="EMBL/GenBank/DDBJ databases">
        <title>Complete genome sequence of Caldinitratiruptor microaerophilus.</title>
        <authorList>
            <person name="Mukaiyama R."/>
            <person name="Nishiyama T."/>
            <person name="Ueda K."/>
        </authorList>
    </citation>
    <scope>NUCLEOTIDE SEQUENCE</scope>
    <source>
        <strain evidence="5">JCM 16183</strain>
    </source>
</reference>
<dbReference type="GO" id="GO:0015192">
    <property type="term" value="F:L-phenylalanine transmembrane transporter activity"/>
    <property type="evidence" value="ECO:0007669"/>
    <property type="project" value="TreeGrafter"/>
</dbReference>
<evidence type="ECO:0000313" key="5">
    <source>
        <dbReference type="EMBL" id="BDG60090.1"/>
    </source>
</evidence>
<evidence type="ECO:0000259" key="4">
    <source>
        <dbReference type="PROSITE" id="PS50893"/>
    </source>
</evidence>
<dbReference type="SUPFAM" id="SSF52540">
    <property type="entry name" value="P-loop containing nucleoside triphosphate hydrolases"/>
    <property type="match status" value="1"/>
</dbReference>
<dbReference type="GO" id="GO:0005886">
    <property type="term" value="C:plasma membrane"/>
    <property type="evidence" value="ECO:0007669"/>
    <property type="project" value="TreeGrafter"/>
</dbReference>